<dbReference type="InterPro" id="IPR026050">
    <property type="entry name" value="C1GALT1/C1GALT1_chp1"/>
</dbReference>
<comment type="pathway">
    <text evidence="2">Protein modification; protein glycosylation.</text>
</comment>
<keyword evidence="7 12" id="KW-0812">Transmembrane</keyword>
<keyword evidence="9" id="KW-0735">Signal-anchor</keyword>
<keyword evidence="15" id="KW-1185">Reference proteome</keyword>
<evidence type="ECO:0000256" key="8">
    <source>
        <dbReference type="ARBA" id="ARBA00022741"/>
    </source>
</evidence>
<evidence type="ECO:0000256" key="12">
    <source>
        <dbReference type="SAM" id="Phobius"/>
    </source>
</evidence>
<keyword evidence="5" id="KW-0328">Glycosyltransferase</keyword>
<evidence type="ECO:0000256" key="10">
    <source>
        <dbReference type="ARBA" id="ARBA00022989"/>
    </source>
</evidence>
<evidence type="ECO:0000256" key="2">
    <source>
        <dbReference type="ARBA" id="ARBA00004922"/>
    </source>
</evidence>
<dbReference type="Proteomes" id="UP000230066">
    <property type="component" value="Unassembled WGS sequence"/>
</dbReference>
<evidence type="ECO:0000256" key="5">
    <source>
        <dbReference type="ARBA" id="ARBA00022676"/>
    </source>
</evidence>
<dbReference type="GO" id="GO:0016020">
    <property type="term" value="C:membrane"/>
    <property type="evidence" value="ECO:0007669"/>
    <property type="project" value="UniProtKB-SubCell"/>
</dbReference>
<gene>
    <name evidence="14" type="ORF">D915_008534</name>
</gene>
<evidence type="ECO:0000313" key="14">
    <source>
        <dbReference type="EMBL" id="THD20744.1"/>
    </source>
</evidence>
<dbReference type="EMBL" id="JXXN02004256">
    <property type="protein sequence ID" value="THD20744.1"/>
    <property type="molecule type" value="Genomic_DNA"/>
</dbReference>
<name>A0A4E0R332_FASHE</name>
<keyword evidence="10 12" id="KW-1133">Transmembrane helix</keyword>
<dbReference type="PANTHER" id="PTHR23033:SF14">
    <property type="entry name" value="GLYCOPROTEIN-N-ACETYLGALACTOSAMINE 3-BETA-GALACTOSYLTRANSFERASE 1-RELATED"/>
    <property type="match status" value="1"/>
</dbReference>
<keyword evidence="6" id="KW-0808">Transferase</keyword>
<comment type="subcellular location">
    <subcellularLocation>
        <location evidence="1">Membrane</location>
        <topology evidence="1">Single-pass type II membrane protein</topology>
    </subcellularLocation>
</comment>
<protein>
    <recommendedName>
        <fullName evidence="4">N-acetylgalactosaminide beta-1,3-galactosyltransferase</fullName>
        <ecNumber evidence="4">2.4.1.122</ecNumber>
    </recommendedName>
</protein>
<dbReference type="InterPro" id="IPR003378">
    <property type="entry name" value="Fringe-like_glycosylTrfase"/>
</dbReference>
<evidence type="ECO:0000256" key="9">
    <source>
        <dbReference type="ARBA" id="ARBA00022968"/>
    </source>
</evidence>
<dbReference type="AlphaFoldDB" id="A0A4E0R332"/>
<comment type="caution">
    <text evidence="14">The sequence shown here is derived from an EMBL/GenBank/DDBJ whole genome shotgun (WGS) entry which is preliminary data.</text>
</comment>
<feature type="transmembrane region" description="Helical" evidence="12">
    <location>
        <begin position="12"/>
        <end position="32"/>
    </location>
</feature>
<dbReference type="GO" id="GO:0000166">
    <property type="term" value="F:nucleotide binding"/>
    <property type="evidence" value="ECO:0007669"/>
    <property type="project" value="UniProtKB-KW"/>
</dbReference>
<evidence type="ECO:0000256" key="7">
    <source>
        <dbReference type="ARBA" id="ARBA00022692"/>
    </source>
</evidence>
<evidence type="ECO:0000256" key="1">
    <source>
        <dbReference type="ARBA" id="ARBA00004606"/>
    </source>
</evidence>
<evidence type="ECO:0000259" key="13">
    <source>
        <dbReference type="Pfam" id="PF02434"/>
    </source>
</evidence>
<keyword evidence="11 12" id="KW-0472">Membrane</keyword>
<evidence type="ECO:0000256" key="3">
    <source>
        <dbReference type="ARBA" id="ARBA00006462"/>
    </source>
</evidence>
<dbReference type="Gene3D" id="3.90.550.50">
    <property type="match status" value="1"/>
</dbReference>
<dbReference type="GO" id="GO:0016263">
    <property type="term" value="F:glycoprotein-N-acetylgalactosamine 3-beta-galactosyltransferase activity"/>
    <property type="evidence" value="ECO:0007669"/>
    <property type="project" value="UniProtKB-EC"/>
</dbReference>
<dbReference type="PANTHER" id="PTHR23033">
    <property type="entry name" value="BETA1,3-GALACTOSYLTRANSFERASE"/>
    <property type="match status" value="1"/>
</dbReference>
<keyword evidence="8" id="KW-0547">Nucleotide-binding</keyword>
<reference evidence="14" key="1">
    <citation type="submission" date="2019-03" db="EMBL/GenBank/DDBJ databases">
        <title>Improved annotation for the trematode Fasciola hepatica.</title>
        <authorList>
            <person name="Choi Y.-J."/>
            <person name="Martin J."/>
            <person name="Mitreva M."/>
        </authorList>
    </citation>
    <scope>NUCLEOTIDE SEQUENCE [LARGE SCALE GENOMIC DNA]</scope>
</reference>
<accession>A0A4E0R332</accession>
<proteinExistence type="inferred from homology"/>
<dbReference type="UniPathway" id="UPA00378"/>
<evidence type="ECO:0000256" key="11">
    <source>
        <dbReference type="ARBA" id="ARBA00023136"/>
    </source>
</evidence>
<dbReference type="EC" id="2.4.1.122" evidence="4"/>
<evidence type="ECO:0000256" key="4">
    <source>
        <dbReference type="ARBA" id="ARBA00012557"/>
    </source>
</evidence>
<organism evidence="14 15">
    <name type="scientific">Fasciola hepatica</name>
    <name type="common">Liver fluke</name>
    <dbReference type="NCBI Taxonomy" id="6192"/>
    <lineage>
        <taxon>Eukaryota</taxon>
        <taxon>Metazoa</taxon>
        <taxon>Spiralia</taxon>
        <taxon>Lophotrochozoa</taxon>
        <taxon>Platyhelminthes</taxon>
        <taxon>Trematoda</taxon>
        <taxon>Digenea</taxon>
        <taxon>Plagiorchiida</taxon>
        <taxon>Echinostomata</taxon>
        <taxon>Echinostomatoidea</taxon>
        <taxon>Fasciolidae</taxon>
        <taxon>Fasciola</taxon>
    </lineage>
</organism>
<sequence>MKTVAGIVSDVRYWLVIPSGFFFGILFGLYLGHYYQGSIPILHIKDQYIRLKEVNSTTLKDVVVIDDISNATRHLRLVCMIMTMPANRVKARAVQKTWAPRCDAYYFLSSVVDAELHSIAAADTEDRGHLWTKTKNGLHHAMSHYSDYDFFLKADDDTYTIVENLRFLLKDRDPEIPIIMGRRWRPHVKQGYLSGGGGYVMSRAALKLIIAGLKMDPSCAGTEAGGAEDVRLGRSGT</sequence>
<evidence type="ECO:0000256" key="6">
    <source>
        <dbReference type="ARBA" id="ARBA00022679"/>
    </source>
</evidence>
<dbReference type="Pfam" id="PF02434">
    <property type="entry name" value="Fringe"/>
    <property type="match status" value="1"/>
</dbReference>
<comment type="similarity">
    <text evidence="3">Belongs to the glycosyltransferase 31 family. Beta3-Gal-T subfamily.</text>
</comment>
<feature type="domain" description="Fringe-like glycosyltransferase" evidence="13">
    <location>
        <begin position="92"/>
        <end position="209"/>
    </location>
</feature>
<evidence type="ECO:0000313" key="15">
    <source>
        <dbReference type="Proteomes" id="UP000230066"/>
    </source>
</evidence>